<evidence type="ECO:0000256" key="3">
    <source>
        <dbReference type="ARBA" id="ARBA00022989"/>
    </source>
</evidence>
<feature type="transmembrane region" description="Helical" evidence="5">
    <location>
        <begin position="7"/>
        <end position="25"/>
    </location>
</feature>
<dbReference type="PANTHER" id="PTHR10361">
    <property type="entry name" value="SODIUM-BILE ACID COTRANSPORTER"/>
    <property type="match status" value="1"/>
</dbReference>
<evidence type="ECO:0000313" key="7">
    <source>
        <dbReference type="Proteomes" id="UP000199226"/>
    </source>
</evidence>
<feature type="transmembrane region" description="Helical" evidence="5">
    <location>
        <begin position="55"/>
        <end position="75"/>
    </location>
</feature>
<feature type="transmembrane region" description="Helical" evidence="5">
    <location>
        <begin position="31"/>
        <end position="48"/>
    </location>
</feature>
<gene>
    <name evidence="6" type="ORF">SAMN05421813_11134</name>
</gene>
<dbReference type="RefSeq" id="WP_090704248.1">
    <property type="nucleotide sequence ID" value="NZ_FNHH01000011.1"/>
</dbReference>
<name>A0A1G9SUE5_9SPHI</name>
<feature type="transmembrane region" description="Helical" evidence="5">
    <location>
        <begin position="116"/>
        <end position="139"/>
    </location>
</feature>
<dbReference type="Gene3D" id="1.20.1530.20">
    <property type="match status" value="1"/>
</dbReference>
<dbReference type="EMBL" id="FNHH01000011">
    <property type="protein sequence ID" value="SDM39099.1"/>
    <property type="molecule type" value="Genomic_DNA"/>
</dbReference>
<feature type="transmembrane region" description="Helical" evidence="5">
    <location>
        <begin position="145"/>
        <end position="165"/>
    </location>
</feature>
<dbReference type="InterPro" id="IPR002657">
    <property type="entry name" value="BilAc:Na_symport/Acr3"/>
</dbReference>
<evidence type="ECO:0000256" key="5">
    <source>
        <dbReference type="SAM" id="Phobius"/>
    </source>
</evidence>
<sequence>MKPVFKIVLGIGIVSMLAALTLYLLNRSSDAEPFLIASLISVAIGIRGATALKGFAYPVMIFGVVTTALIFPQYFLEINGYKLSGLITPLIQLIMFGMGITMSYRDFIGVFKSPKGVLVGVSSHFIIMPLLGFGLASISGFTPEIAAGIILIGCAPNAVAANVISYLAKANLALSITLTSIATLLAPFLTPLLMKLLGGSFIEINVLDMMWDIMKMVILPVTLAMVINELLKDKMKWINAVMPIVSMFGIAFIIIIVTAVGRESLLTVGPLLILLVLIHNLMGYTLGYWFARLFKMNERDSRTIAINVGMQNAGLSKGLAYGMGKLGTVGLAPMIYGPMMNITGSILASYWNRKPVPGFEEAESLNAQPK</sequence>
<feature type="transmembrane region" description="Helical" evidence="5">
    <location>
        <begin position="238"/>
        <end position="259"/>
    </location>
</feature>
<keyword evidence="2 5" id="KW-0812">Transmembrane</keyword>
<evidence type="ECO:0000256" key="4">
    <source>
        <dbReference type="ARBA" id="ARBA00023136"/>
    </source>
</evidence>
<feature type="transmembrane region" description="Helical" evidence="5">
    <location>
        <begin position="81"/>
        <end position="104"/>
    </location>
</feature>
<dbReference type="Pfam" id="PF01758">
    <property type="entry name" value="SBF"/>
    <property type="match status" value="1"/>
</dbReference>
<dbReference type="Proteomes" id="UP000199226">
    <property type="component" value="Unassembled WGS sequence"/>
</dbReference>
<comment type="subcellular location">
    <subcellularLocation>
        <location evidence="1">Membrane</location>
        <topology evidence="1">Multi-pass membrane protein</topology>
    </subcellularLocation>
</comment>
<organism evidence="6 7">
    <name type="scientific">Daejeonella rubra</name>
    <dbReference type="NCBI Taxonomy" id="990371"/>
    <lineage>
        <taxon>Bacteria</taxon>
        <taxon>Pseudomonadati</taxon>
        <taxon>Bacteroidota</taxon>
        <taxon>Sphingobacteriia</taxon>
        <taxon>Sphingobacteriales</taxon>
        <taxon>Sphingobacteriaceae</taxon>
        <taxon>Daejeonella</taxon>
    </lineage>
</organism>
<dbReference type="OrthoDB" id="9806785at2"/>
<evidence type="ECO:0000256" key="1">
    <source>
        <dbReference type="ARBA" id="ARBA00004141"/>
    </source>
</evidence>
<dbReference type="InterPro" id="IPR038770">
    <property type="entry name" value="Na+/solute_symporter_sf"/>
</dbReference>
<dbReference type="InterPro" id="IPR004710">
    <property type="entry name" value="Bilac:Na_transpt"/>
</dbReference>
<evidence type="ECO:0000256" key="2">
    <source>
        <dbReference type="ARBA" id="ARBA00022692"/>
    </source>
</evidence>
<dbReference type="PANTHER" id="PTHR10361:SF28">
    <property type="entry name" value="P3 PROTEIN-RELATED"/>
    <property type="match status" value="1"/>
</dbReference>
<evidence type="ECO:0000313" key="6">
    <source>
        <dbReference type="EMBL" id="SDM39099.1"/>
    </source>
</evidence>
<feature type="transmembrane region" description="Helical" evidence="5">
    <location>
        <begin position="213"/>
        <end position="231"/>
    </location>
</feature>
<keyword evidence="4 5" id="KW-0472">Membrane</keyword>
<accession>A0A1G9SUE5</accession>
<protein>
    <submittedName>
        <fullName evidence="6">Bile acid:Na+ symporter, BASS family</fullName>
    </submittedName>
</protein>
<feature type="transmembrane region" description="Helical" evidence="5">
    <location>
        <begin position="172"/>
        <end position="193"/>
    </location>
</feature>
<proteinExistence type="predicted"/>
<reference evidence="7" key="1">
    <citation type="submission" date="2016-10" db="EMBL/GenBank/DDBJ databases">
        <authorList>
            <person name="Varghese N."/>
            <person name="Submissions S."/>
        </authorList>
    </citation>
    <scope>NUCLEOTIDE SEQUENCE [LARGE SCALE GENOMIC DNA]</scope>
    <source>
        <strain evidence="7">DSM 24536</strain>
    </source>
</reference>
<keyword evidence="7" id="KW-1185">Reference proteome</keyword>
<dbReference type="AlphaFoldDB" id="A0A1G9SUE5"/>
<feature type="transmembrane region" description="Helical" evidence="5">
    <location>
        <begin position="271"/>
        <end position="291"/>
    </location>
</feature>
<dbReference type="STRING" id="990371.SAMN05421813_11134"/>
<dbReference type="GO" id="GO:0016020">
    <property type="term" value="C:membrane"/>
    <property type="evidence" value="ECO:0007669"/>
    <property type="project" value="UniProtKB-SubCell"/>
</dbReference>
<keyword evidence="3 5" id="KW-1133">Transmembrane helix</keyword>